<proteinExistence type="predicted"/>
<protein>
    <submittedName>
        <fullName evidence="1">Uncharacterized protein</fullName>
    </submittedName>
</protein>
<comment type="caution">
    <text evidence="1">The sequence shown here is derived from an EMBL/GenBank/DDBJ whole genome shotgun (WGS) entry which is preliminary data.</text>
</comment>
<sequence length="337" mass="37058">MDGTAQTVLERRRERGRAAQSAFRARQAEANKEMHAENARLKSAIKFIAEAAIPEDRLALRIKIQEAIVIARLEESVSVGSQSTDSAAHNGGSFAPHKLSNRSHPTKRDKRRNAGFPQPVSTESSSCANSLKNSINSDIGLDPFQLCGCREGLGAILPFMGRRGLTFAGRMFWHLVERSEAAMAPGSALQALSQTDMSYELKEFVQSLDFEGIDIKSWATAIQERVESHQRTAVADVPPLPIASDTQVWQGSRWLSPVFAERRIREIVGDEVFGVLASPMLDEMHRKKSALAGSPLINDLLDKLTGSYVCYGSGPHWEVNSLDATVGEWCRSIIEVV</sequence>
<reference evidence="1" key="1">
    <citation type="submission" date="2022-08" db="EMBL/GenBank/DDBJ databases">
        <title>Genome Sequence of Lecanicillium fungicola.</title>
        <authorList>
            <person name="Buettner E."/>
        </authorList>
    </citation>
    <scope>NUCLEOTIDE SEQUENCE</scope>
    <source>
        <strain evidence="1">Babe33</strain>
    </source>
</reference>
<organism evidence="1 2">
    <name type="scientific">Zarea fungicola</name>
    <dbReference type="NCBI Taxonomy" id="93591"/>
    <lineage>
        <taxon>Eukaryota</taxon>
        <taxon>Fungi</taxon>
        <taxon>Dikarya</taxon>
        <taxon>Ascomycota</taxon>
        <taxon>Pezizomycotina</taxon>
        <taxon>Sordariomycetes</taxon>
        <taxon>Hypocreomycetidae</taxon>
        <taxon>Hypocreales</taxon>
        <taxon>Cordycipitaceae</taxon>
        <taxon>Zarea</taxon>
    </lineage>
</organism>
<dbReference type="Proteomes" id="UP001143910">
    <property type="component" value="Unassembled WGS sequence"/>
</dbReference>
<name>A0ACC1NQY4_9HYPO</name>
<keyword evidence="2" id="KW-1185">Reference proteome</keyword>
<accession>A0ACC1NQY4</accession>
<evidence type="ECO:0000313" key="2">
    <source>
        <dbReference type="Proteomes" id="UP001143910"/>
    </source>
</evidence>
<gene>
    <name evidence="1" type="ORF">NQ176_g2365</name>
</gene>
<evidence type="ECO:0000313" key="1">
    <source>
        <dbReference type="EMBL" id="KAJ2980891.1"/>
    </source>
</evidence>
<dbReference type="EMBL" id="JANJQO010000166">
    <property type="protein sequence ID" value="KAJ2980891.1"/>
    <property type="molecule type" value="Genomic_DNA"/>
</dbReference>